<proteinExistence type="predicted"/>
<dbReference type="InterPro" id="IPR027417">
    <property type="entry name" value="P-loop_NTPase"/>
</dbReference>
<gene>
    <name evidence="2" type="ORF">RMAR1173_LOCUS15795</name>
</gene>
<dbReference type="AlphaFoldDB" id="A0A7S2SML1"/>
<evidence type="ECO:0000256" key="1">
    <source>
        <dbReference type="SAM" id="SignalP"/>
    </source>
</evidence>
<dbReference type="EMBL" id="HBHJ01023944">
    <property type="protein sequence ID" value="CAD9702645.1"/>
    <property type="molecule type" value="Transcribed_RNA"/>
</dbReference>
<organism evidence="2">
    <name type="scientific">Rhizochromulina marina</name>
    <dbReference type="NCBI Taxonomy" id="1034831"/>
    <lineage>
        <taxon>Eukaryota</taxon>
        <taxon>Sar</taxon>
        <taxon>Stramenopiles</taxon>
        <taxon>Ochrophyta</taxon>
        <taxon>Dictyochophyceae</taxon>
        <taxon>Rhizochromulinales</taxon>
        <taxon>Rhizochromulina</taxon>
    </lineage>
</organism>
<sequence>MRGQVHLLVLVGCSIIAAASREVHCRPDQFDEVLLDERPGWTSRRGAGVQHVVPFPGCKGAECWRNWTCAMSESARWNSRKYVASCSPSPSPWALPLLVTGMPGSGTSSITAYMRIAGLSAVHEEYGQHVTVSWQHAVNDWVLGVPYPHNQRTPHAPHPPLWPRFHRVVHLVRCPLKNIHSILARSGDASRSFIAAATTVEDPTSCKVNYTHHRVIQDMSRIEFADLITWGARQYLAWNSHVEAYADQRIRLEDIDIDLELLEALCKDAQLPCQFPSHMKLTPKNRRQHGSLTLTFSLADLKRAIDQSTFVNSPSACPSPLKELCRSGQEIVRAIIAMGRRYGYGEDCFGVPGENWTSF</sequence>
<name>A0A7S2SML1_9STRA</name>
<feature type="signal peptide" evidence="1">
    <location>
        <begin position="1"/>
        <end position="25"/>
    </location>
</feature>
<dbReference type="SUPFAM" id="SSF52540">
    <property type="entry name" value="P-loop containing nucleoside triphosphate hydrolases"/>
    <property type="match status" value="1"/>
</dbReference>
<reference evidence="2" key="1">
    <citation type="submission" date="2021-01" db="EMBL/GenBank/DDBJ databases">
        <authorList>
            <person name="Corre E."/>
            <person name="Pelletier E."/>
            <person name="Niang G."/>
            <person name="Scheremetjew M."/>
            <person name="Finn R."/>
            <person name="Kale V."/>
            <person name="Holt S."/>
            <person name="Cochrane G."/>
            <person name="Meng A."/>
            <person name="Brown T."/>
            <person name="Cohen L."/>
        </authorList>
    </citation>
    <scope>NUCLEOTIDE SEQUENCE</scope>
    <source>
        <strain evidence="2">CCMP1243</strain>
    </source>
</reference>
<evidence type="ECO:0000313" key="2">
    <source>
        <dbReference type="EMBL" id="CAD9702645.1"/>
    </source>
</evidence>
<evidence type="ECO:0008006" key="3">
    <source>
        <dbReference type="Google" id="ProtNLM"/>
    </source>
</evidence>
<accession>A0A7S2SML1</accession>
<protein>
    <recommendedName>
        <fullName evidence="3">Sulfotransferase domain-containing protein</fullName>
    </recommendedName>
</protein>
<keyword evidence="1" id="KW-0732">Signal</keyword>
<feature type="chain" id="PRO_5031426611" description="Sulfotransferase domain-containing protein" evidence="1">
    <location>
        <begin position="26"/>
        <end position="359"/>
    </location>
</feature>